<dbReference type="NCBIfam" id="NF040570">
    <property type="entry name" value="guided_TnpB"/>
    <property type="match status" value="1"/>
</dbReference>
<dbReference type="GO" id="GO:0032196">
    <property type="term" value="P:transposition"/>
    <property type="evidence" value="ECO:0007669"/>
    <property type="project" value="UniProtKB-KW"/>
</dbReference>
<dbReference type="Pfam" id="PF01385">
    <property type="entry name" value="OrfB_IS605"/>
    <property type="match status" value="1"/>
</dbReference>
<keyword evidence="3" id="KW-0238">DNA-binding</keyword>
<reference evidence="7" key="1">
    <citation type="submission" date="2020-03" db="EMBL/GenBank/DDBJ databases">
        <title>The deep terrestrial virosphere.</title>
        <authorList>
            <person name="Holmfeldt K."/>
            <person name="Nilsson E."/>
            <person name="Simone D."/>
            <person name="Lopez-Fernandez M."/>
            <person name="Wu X."/>
            <person name="de Brujin I."/>
            <person name="Lundin D."/>
            <person name="Andersson A."/>
            <person name="Bertilsson S."/>
            <person name="Dopson M."/>
        </authorList>
    </citation>
    <scope>NUCLEOTIDE SEQUENCE</scope>
    <source>
        <strain evidence="7">TM448B01236</strain>
    </source>
</reference>
<name>A0A6M3XK30_9ZZZZ</name>
<dbReference type="GO" id="GO:0003677">
    <property type="term" value="F:DNA binding"/>
    <property type="evidence" value="ECO:0007669"/>
    <property type="project" value="UniProtKB-KW"/>
</dbReference>
<dbReference type="EMBL" id="MT144720">
    <property type="protein sequence ID" value="QJH98169.1"/>
    <property type="molecule type" value="Genomic_DNA"/>
</dbReference>
<evidence type="ECO:0000259" key="6">
    <source>
        <dbReference type="Pfam" id="PF07282"/>
    </source>
</evidence>
<accession>A0A6M3XK30</accession>
<comment type="similarity">
    <text evidence="1">In the C-terminal section; belongs to the transposase 35 family.</text>
</comment>
<dbReference type="NCBIfam" id="TIGR01766">
    <property type="entry name" value="IS200/IS605 family accessory protein TnpB-like domain"/>
    <property type="match status" value="1"/>
</dbReference>
<dbReference type="InterPro" id="IPR001959">
    <property type="entry name" value="Transposase"/>
</dbReference>
<sequence>MQRVERHIIIKDKQIDNLCYLSKNLYNYCNYAIRQHFFETSELLSEYGLTGKLAKEKQIDYISLPAQSSQQIIKLLFRNWKSFFKANKNFKNQPEKYMGKPKMPHYKHKEKGRNIIIFTNQQIVLKDGYVQFPKRANLNSVKTMVDNICQVRIIPQYSCSIIEIVYNKEGDKHELNETLHLAIDPGVNNLATCINDAGLKPFIINGRPLKSMNQYFNKVRAELMSFIGNRGTSNRIKALTFKRTNKVTDYLHKASRIIVNYCIENKIGTIVFGHNKGWKQETNMSKVNNQNFVSIPIYKLLQMVAYKAEEVGIKFIDIEESYTSKVDHLALEPLKHQEKYFGKRVKRGLFKSSTGILFNADVNGGIGILRKVVGDGFLSILNRGDVSLPIKLDLI</sequence>
<evidence type="ECO:0000313" key="7">
    <source>
        <dbReference type="EMBL" id="QJH98169.1"/>
    </source>
</evidence>
<evidence type="ECO:0000256" key="3">
    <source>
        <dbReference type="ARBA" id="ARBA00023125"/>
    </source>
</evidence>
<feature type="domain" description="Cas12f1-like TNB" evidence="6">
    <location>
        <begin position="298"/>
        <end position="368"/>
    </location>
</feature>
<dbReference type="InterPro" id="IPR010095">
    <property type="entry name" value="Cas12f1-like_TNB"/>
</dbReference>
<protein>
    <submittedName>
        <fullName evidence="7">Putative transposase</fullName>
    </submittedName>
</protein>
<dbReference type="GO" id="GO:0006310">
    <property type="term" value="P:DNA recombination"/>
    <property type="evidence" value="ECO:0007669"/>
    <property type="project" value="UniProtKB-KW"/>
</dbReference>
<dbReference type="AlphaFoldDB" id="A0A6M3XK30"/>
<feature type="domain" description="Probable transposase IS891/IS1136/IS1341" evidence="5">
    <location>
        <begin position="164"/>
        <end position="278"/>
    </location>
</feature>
<proteinExistence type="inferred from homology"/>
<evidence type="ECO:0000259" key="5">
    <source>
        <dbReference type="Pfam" id="PF01385"/>
    </source>
</evidence>
<evidence type="ECO:0000256" key="2">
    <source>
        <dbReference type="ARBA" id="ARBA00022578"/>
    </source>
</evidence>
<gene>
    <name evidence="7" type="ORF">TM448B01236_0004</name>
</gene>
<evidence type="ECO:0000256" key="1">
    <source>
        <dbReference type="ARBA" id="ARBA00008761"/>
    </source>
</evidence>
<dbReference type="Pfam" id="PF07282">
    <property type="entry name" value="Cas12f1-like_TNB"/>
    <property type="match status" value="1"/>
</dbReference>
<evidence type="ECO:0000256" key="4">
    <source>
        <dbReference type="ARBA" id="ARBA00023172"/>
    </source>
</evidence>
<keyword evidence="4" id="KW-0233">DNA recombination</keyword>
<organism evidence="7">
    <name type="scientific">viral metagenome</name>
    <dbReference type="NCBI Taxonomy" id="1070528"/>
    <lineage>
        <taxon>unclassified sequences</taxon>
        <taxon>metagenomes</taxon>
        <taxon>organismal metagenomes</taxon>
    </lineage>
</organism>
<keyword evidence="2" id="KW-0815">Transposition</keyword>